<dbReference type="RefSeq" id="WP_262873524.1">
    <property type="nucleotide sequence ID" value="NZ_BAABKW010000002.1"/>
</dbReference>
<dbReference type="EMBL" id="JBHTBE010000001">
    <property type="protein sequence ID" value="MFC7268637.1"/>
    <property type="molecule type" value="Genomic_DNA"/>
</dbReference>
<dbReference type="Proteomes" id="UP001596507">
    <property type="component" value="Unassembled WGS sequence"/>
</dbReference>
<keyword evidence="2" id="KW-1133">Transmembrane helix</keyword>
<evidence type="ECO:0000259" key="3">
    <source>
        <dbReference type="Pfam" id="PF10756"/>
    </source>
</evidence>
<keyword evidence="5" id="KW-1185">Reference proteome</keyword>
<gene>
    <name evidence="4" type="ORF">ACFQRL_06680</name>
</gene>
<reference evidence="5" key="1">
    <citation type="journal article" date="2019" name="Int. J. Syst. Evol. Microbiol.">
        <title>The Global Catalogue of Microorganisms (GCM) 10K type strain sequencing project: providing services to taxonomists for standard genome sequencing and annotation.</title>
        <authorList>
            <consortium name="The Broad Institute Genomics Platform"/>
            <consortium name="The Broad Institute Genome Sequencing Center for Infectious Disease"/>
            <person name="Wu L."/>
            <person name="Ma J."/>
        </authorList>
    </citation>
    <scope>NUCLEOTIDE SEQUENCE [LARGE SCALE GENOMIC DNA]</scope>
    <source>
        <strain evidence="5">CGMCC 1.15772</strain>
    </source>
</reference>
<keyword evidence="2" id="KW-0472">Membrane</keyword>
<feature type="domain" description="Low molecular weight protein antigen 6 PH" evidence="3">
    <location>
        <begin position="60"/>
        <end position="108"/>
    </location>
</feature>
<sequence>MPQPVVFRPRGGLILAVIAIALSAVVLVFAGITGGAEGLVLWGWPIVAFAWLAWLVYIHPCVVITDGFVEIRNILRTHRVPWGDVDEVGSQYALTVRTRAGRSIRAWAAPAPSARRAMSTRREEVAHSPGDGDMRRPSDAEGTESGDAATIVGRHLESYRRAGGPALPGSATTTWNVPLTVLTAVLLVAAAASLVGAAAHG</sequence>
<evidence type="ECO:0000256" key="2">
    <source>
        <dbReference type="SAM" id="Phobius"/>
    </source>
</evidence>
<evidence type="ECO:0000313" key="5">
    <source>
        <dbReference type="Proteomes" id="UP001596507"/>
    </source>
</evidence>
<dbReference type="Pfam" id="PF10756">
    <property type="entry name" value="bPH_6"/>
    <property type="match status" value="1"/>
</dbReference>
<feature type="transmembrane region" description="Helical" evidence="2">
    <location>
        <begin position="179"/>
        <end position="199"/>
    </location>
</feature>
<name>A0ABW2HBD7_9MICO</name>
<dbReference type="InterPro" id="IPR019692">
    <property type="entry name" value="CFP-6_PH"/>
</dbReference>
<evidence type="ECO:0000313" key="4">
    <source>
        <dbReference type="EMBL" id="MFC7268637.1"/>
    </source>
</evidence>
<feature type="compositionally biased region" description="Basic and acidic residues" evidence="1">
    <location>
        <begin position="120"/>
        <end position="139"/>
    </location>
</feature>
<proteinExistence type="predicted"/>
<feature type="region of interest" description="Disordered" evidence="1">
    <location>
        <begin position="111"/>
        <end position="147"/>
    </location>
</feature>
<accession>A0ABW2HBD7</accession>
<feature type="transmembrane region" description="Helical" evidence="2">
    <location>
        <begin position="44"/>
        <end position="69"/>
    </location>
</feature>
<evidence type="ECO:0000256" key="1">
    <source>
        <dbReference type="SAM" id="MobiDB-lite"/>
    </source>
</evidence>
<organism evidence="4 5">
    <name type="scientific">Microbacterium fluvii</name>
    <dbReference type="NCBI Taxonomy" id="415215"/>
    <lineage>
        <taxon>Bacteria</taxon>
        <taxon>Bacillati</taxon>
        <taxon>Actinomycetota</taxon>
        <taxon>Actinomycetes</taxon>
        <taxon>Micrococcales</taxon>
        <taxon>Microbacteriaceae</taxon>
        <taxon>Microbacterium</taxon>
    </lineage>
</organism>
<comment type="caution">
    <text evidence="4">The sequence shown here is derived from an EMBL/GenBank/DDBJ whole genome shotgun (WGS) entry which is preliminary data.</text>
</comment>
<feature type="transmembrane region" description="Helical" evidence="2">
    <location>
        <begin position="12"/>
        <end position="32"/>
    </location>
</feature>
<keyword evidence="2" id="KW-0812">Transmembrane</keyword>
<protein>
    <submittedName>
        <fullName evidence="4">PH domain-containing protein</fullName>
    </submittedName>
</protein>